<comment type="similarity">
    <text evidence="5">Belongs to the OXA1/ALB3/YidC family.</text>
</comment>
<evidence type="ECO:0000256" key="6">
    <source>
        <dbReference type="SAM" id="Phobius"/>
    </source>
</evidence>
<evidence type="ECO:0000256" key="1">
    <source>
        <dbReference type="ARBA" id="ARBA00004141"/>
    </source>
</evidence>
<keyword evidence="3 6" id="KW-1133">Transmembrane helix</keyword>
<keyword evidence="9" id="KW-1185">Reference proteome</keyword>
<dbReference type="InterPro" id="IPR001708">
    <property type="entry name" value="YidC/ALB3/OXA1/COX18"/>
</dbReference>
<evidence type="ECO:0000256" key="3">
    <source>
        <dbReference type="ARBA" id="ARBA00022989"/>
    </source>
</evidence>
<evidence type="ECO:0000256" key="5">
    <source>
        <dbReference type="RuleBase" id="RU003945"/>
    </source>
</evidence>
<dbReference type="NCBIfam" id="TIGR03592">
    <property type="entry name" value="yidC_oxa1_cterm"/>
    <property type="match status" value="1"/>
</dbReference>
<evidence type="ECO:0000256" key="2">
    <source>
        <dbReference type="ARBA" id="ARBA00022692"/>
    </source>
</evidence>
<protein>
    <submittedName>
        <fullName evidence="8">YidC/Oxa1 family membrane protein insertase</fullName>
    </submittedName>
</protein>
<dbReference type="Proteomes" id="UP001164803">
    <property type="component" value="Chromosome"/>
</dbReference>
<keyword evidence="2 5" id="KW-0812">Transmembrane</keyword>
<dbReference type="InterPro" id="IPR028055">
    <property type="entry name" value="YidC/Oxa/ALB_C"/>
</dbReference>
<sequence>MLNYLKYYLTQCIAHLAYVTHDTGMAVILFTIIVRIALFPLSLKLIKGQLLQAQLAPKLKQISESWTGDKSQLLQHQRKVLGENGVKPLSSLWILIVQSPVFFLLYRTVRHLSGPSGTILVPWVAHIALADPLHIVPVAGAVLFAGFSFANYLLSQVDHIQWLPIGVNFGMTLLVLWSAPIAVALYYVTSSVWGSLERLGVGKLLQGRVAIEG</sequence>
<dbReference type="PANTHER" id="PTHR12428:SF65">
    <property type="entry name" value="CYTOCHROME C OXIDASE ASSEMBLY PROTEIN COX18, MITOCHONDRIAL"/>
    <property type="match status" value="1"/>
</dbReference>
<feature type="transmembrane region" description="Helical" evidence="6">
    <location>
        <begin position="133"/>
        <end position="154"/>
    </location>
</feature>
<feature type="transmembrane region" description="Helical" evidence="6">
    <location>
        <begin position="166"/>
        <end position="188"/>
    </location>
</feature>
<organism evidence="8 9">
    <name type="scientific">Alicyclobacillus dauci</name>
    <dbReference type="NCBI Taxonomy" id="1475485"/>
    <lineage>
        <taxon>Bacteria</taxon>
        <taxon>Bacillati</taxon>
        <taxon>Bacillota</taxon>
        <taxon>Bacilli</taxon>
        <taxon>Bacillales</taxon>
        <taxon>Alicyclobacillaceae</taxon>
        <taxon>Alicyclobacillus</taxon>
    </lineage>
</organism>
<name>A0ABY6Z4J4_9BACL</name>
<keyword evidence="4 6" id="KW-0472">Membrane</keyword>
<reference evidence="8" key="1">
    <citation type="submission" date="2022-08" db="EMBL/GenBank/DDBJ databases">
        <title>Alicyclobacillus dauci DSM2870, complete genome.</title>
        <authorList>
            <person name="Wang Q."/>
            <person name="Cai R."/>
            <person name="Wang Z."/>
        </authorList>
    </citation>
    <scope>NUCLEOTIDE SEQUENCE</scope>
    <source>
        <strain evidence="8">DSM 28700</strain>
    </source>
</reference>
<accession>A0ABY6Z4J4</accession>
<dbReference type="Pfam" id="PF02096">
    <property type="entry name" value="60KD_IMP"/>
    <property type="match status" value="1"/>
</dbReference>
<gene>
    <name evidence="8" type="ORF">NZD86_01415</name>
</gene>
<evidence type="ECO:0000256" key="4">
    <source>
        <dbReference type="ARBA" id="ARBA00023136"/>
    </source>
</evidence>
<proteinExistence type="inferred from homology"/>
<feature type="transmembrane region" description="Helical" evidence="6">
    <location>
        <begin position="24"/>
        <end position="43"/>
    </location>
</feature>
<evidence type="ECO:0000313" key="9">
    <source>
        <dbReference type="Proteomes" id="UP001164803"/>
    </source>
</evidence>
<comment type="subcellular location">
    <subcellularLocation>
        <location evidence="1 5">Membrane</location>
        <topology evidence="1 5">Multi-pass membrane protein</topology>
    </subcellularLocation>
</comment>
<dbReference type="RefSeq" id="WP_268044697.1">
    <property type="nucleotide sequence ID" value="NZ_CP104064.1"/>
</dbReference>
<evidence type="ECO:0000313" key="8">
    <source>
        <dbReference type="EMBL" id="WAH37236.1"/>
    </source>
</evidence>
<feature type="transmembrane region" description="Helical" evidence="6">
    <location>
        <begin position="88"/>
        <end position="106"/>
    </location>
</feature>
<evidence type="ECO:0000259" key="7">
    <source>
        <dbReference type="Pfam" id="PF02096"/>
    </source>
</evidence>
<dbReference type="EMBL" id="CP104064">
    <property type="protein sequence ID" value="WAH37236.1"/>
    <property type="molecule type" value="Genomic_DNA"/>
</dbReference>
<dbReference type="PANTHER" id="PTHR12428">
    <property type="entry name" value="OXA1"/>
    <property type="match status" value="1"/>
</dbReference>
<feature type="domain" description="Membrane insertase YidC/Oxa/ALB C-terminal" evidence="7">
    <location>
        <begin position="24"/>
        <end position="197"/>
    </location>
</feature>